<comment type="caution">
    <text evidence="1">The sequence shown here is derived from an EMBL/GenBank/DDBJ whole genome shotgun (WGS) entry which is preliminary data.</text>
</comment>
<gene>
    <name evidence="1" type="ORF">POCTA_138.1.T0420293</name>
</gene>
<dbReference type="OrthoDB" id="409374at2759"/>
<keyword evidence="2" id="KW-1185">Reference proteome</keyword>
<dbReference type="AlphaFoldDB" id="A0A8S1UDS7"/>
<proteinExistence type="predicted"/>
<name>A0A8S1UDS7_PAROT</name>
<dbReference type="EMBL" id="CAJJDP010000042">
    <property type="protein sequence ID" value="CAD8163058.1"/>
    <property type="molecule type" value="Genomic_DNA"/>
</dbReference>
<dbReference type="Proteomes" id="UP000683925">
    <property type="component" value="Unassembled WGS sequence"/>
</dbReference>
<evidence type="ECO:0000313" key="2">
    <source>
        <dbReference type="Proteomes" id="UP000683925"/>
    </source>
</evidence>
<protein>
    <submittedName>
        <fullName evidence="1">Uncharacterized protein</fullName>
    </submittedName>
</protein>
<evidence type="ECO:0000313" key="1">
    <source>
        <dbReference type="EMBL" id="CAD8163058.1"/>
    </source>
</evidence>
<reference evidence="1" key="1">
    <citation type="submission" date="2021-01" db="EMBL/GenBank/DDBJ databases">
        <authorList>
            <consortium name="Genoscope - CEA"/>
            <person name="William W."/>
        </authorList>
    </citation>
    <scope>NUCLEOTIDE SEQUENCE</scope>
</reference>
<sequence length="45" mass="5315">MQSRIMYYKCGDGYEFVNNNFHSVCGDQIVTKQEELISCNIFNKF</sequence>
<organism evidence="1 2">
    <name type="scientific">Paramecium octaurelia</name>
    <dbReference type="NCBI Taxonomy" id="43137"/>
    <lineage>
        <taxon>Eukaryota</taxon>
        <taxon>Sar</taxon>
        <taxon>Alveolata</taxon>
        <taxon>Ciliophora</taxon>
        <taxon>Intramacronucleata</taxon>
        <taxon>Oligohymenophorea</taxon>
        <taxon>Peniculida</taxon>
        <taxon>Parameciidae</taxon>
        <taxon>Paramecium</taxon>
    </lineage>
</organism>
<accession>A0A8S1UDS7</accession>